<dbReference type="SMART" id="SM00062">
    <property type="entry name" value="PBPb"/>
    <property type="match status" value="1"/>
</dbReference>
<dbReference type="InterPro" id="IPR001638">
    <property type="entry name" value="Solute-binding_3/MltF_N"/>
</dbReference>
<dbReference type="EMBL" id="JACIGK010000014">
    <property type="protein sequence ID" value="MBB4266492.1"/>
    <property type="molecule type" value="Genomic_DNA"/>
</dbReference>
<dbReference type="PANTHER" id="PTHR30024">
    <property type="entry name" value="ALIPHATIC SULFONATES-BINDING PROTEIN-RELATED"/>
    <property type="match status" value="1"/>
</dbReference>
<dbReference type="RefSeq" id="WP_184044983.1">
    <property type="nucleotide sequence ID" value="NZ_JACIGK010000014.1"/>
</dbReference>
<dbReference type="InterPro" id="IPR015168">
    <property type="entry name" value="SsuA/THI5"/>
</dbReference>
<accession>A0A7W6WAH2</accession>
<dbReference type="Proteomes" id="UP000554286">
    <property type="component" value="Unassembled WGS sequence"/>
</dbReference>
<feature type="domain" description="Solute-binding protein family 3/N-terminal" evidence="4">
    <location>
        <begin position="43"/>
        <end position="258"/>
    </location>
</feature>
<protein>
    <submittedName>
        <fullName evidence="5">NitT/TauT family transport system substrate-binding protein</fullName>
    </submittedName>
</protein>
<reference evidence="5 6" key="1">
    <citation type="submission" date="2020-08" db="EMBL/GenBank/DDBJ databases">
        <title>Genome sequencing of Purple Non-Sulfur Bacteria from various extreme environments.</title>
        <authorList>
            <person name="Mayer M."/>
        </authorList>
    </citation>
    <scope>NUCLEOTIDE SEQUENCE [LARGE SCALE GENOMIC DNA]</scope>
    <source>
        <strain evidence="5 6">JA131</strain>
    </source>
</reference>
<gene>
    <name evidence="5" type="ORF">GGD89_002124</name>
</gene>
<dbReference type="GO" id="GO:0042597">
    <property type="term" value="C:periplasmic space"/>
    <property type="evidence" value="ECO:0007669"/>
    <property type="project" value="UniProtKB-SubCell"/>
</dbReference>
<dbReference type="PANTHER" id="PTHR30024:SF47">
    <property type="entry name" value="TAURINE-BINDING PERIPLASMIC PROTEIN"/>
    <property type="match status" value="1"/>
</dbReference>
<keyword evidence="3" id="KW-0732">Signal</keyword>
<comment type="subcellular location">
    <subcellularLocation>
        <location evidence="1">Periplasm</location>
    </subcellularLocation>
</comment>
<evidence type="ECO:0000256" key="3">
    <source>
        <dbReference type="ARBA" id="ARBA00022729"/>
    </source>
</evidence>
<dbReference type="AlphaFoldDB" id="A0A7W6WAH2"/>
<evidence type="ECO:0000256" key="1">
    <source>
        <dbReference type="ARBA" id="ARBA00004418"/>
    </source>
</evidence>
<comment type="caution">
    <text evidence="5">The sequence shown here is derived from an EMBL/GenBank/DDBJ whole genome shotgun (WGS) entry which is preliminary data.</text>
</comment>
<name>A0A7W6WAH2_9PROT</name>
<evidence type="ECO:0000256" key="2">
    <source>
        <dbReference type="ARBA" id="ARBA00010742"/>
    </source>
</evidence>
<organism evidence="5 6">
    <name type="scientific">Roseospira visakhapatnamensis</name>
    <dbReference type="NCBI Taxonomy" id="390880"/>
    <lineage>
        <taxon>Bacteria</taxon>
        <taxon>Pseudomonadati</taxon>
        <taxon>Pseudomonadota</taxon>
        <taxon>Alphaproteobacteria</taxon>
        <taxon>Rhodospirillales</taxon>
        <taxon>Rhodospirillaceae</taxon>
        <taxon>Roseospira</taxon>
    </lineage>
</organism>
<comment type="similarity">
    <text evidence="2">Belongs to the bacterial solute-binding protein SsuA/TauA family.</text>
</comment>
<evidence type="ECO:0000313" key="6">
    <source>
        <dbReference type="Proteomes" id="UP000554286"/>
    </source>
</evidence>
<evidence type="ECO:0000259" key="4">
    <source>
        <dbReference type="SMART" id="SM00062"/>
    </source>
</evidence>
<proteinExistence type="inferred from homology"/>
<dbReference type="Gene3D" id="3.40.190.10">
    <property type="entry name" value="Periplasmic binding protein-like II"/>
    <property type="match status" value="2"/>
</dbReference>
<keyword evidence="6" id="KW-1185">Reference proteome</keyword>
<dbReference type="CDD" id="cd01008">
    <property type="entry name" value="PBP2_NrtA_SsuA_CpmA_like"/>
    <property type="match status" value="1"/>
</dbReference>
<dbReference type="Pfam" id="PF09084">
    <property type="entry name" value="NMT1"/>
    <property type="match status" value="1"/>
</dbReference>
<evidence type="ECO:0000313" key="5">
    <source>
        <dbReference type="EMBL" id="MBB4266492.1"/>
    </source>
</evidence>
<dbReference type="SUPFAM" id="SSF53850">
    <property type="entry name" value="Periplasmic binding protein-like II"/>
    <property type="match status" value="1"/>
</dbReference>
<sequence length="340" mass="37300">MVSLNARSLGLAGAVVAIAIGVAVILARGVFDAGVTPPPTLAPLTIGATQGETASLILVAEQRGYFSDASLDVTIMPQPYGRIAAENLFSGTVDLATFTDFVFARNSRHHADLRLLASLVQAYTTHVVARRDHGITQPDDLRGRRVGVTAGTSGEFFLARFLLFHRLPADAINTVNLTPAAIIKALAAGTIDAAVTWQPHVHAVRQRLGDEMVTLTESFETPYYMLLVTTEPWLTGHREEATRFMRALARAQSYIRDNPDELKRLFKDHMNRDPAYIAATWDGWRIRLSLSQDVLTALEDQGDWMVENSLMSPAEVPRYLDMIDSDALSAVYPDAITLIQ</sequence>